<dbReference type="InterPro" id="IPR038765">
    <property type="entry name" value="Papain-like_cys_pep_sf"/>
</dbReference>
<evidence type="ECO:0000313" key="3">
    <source>
        <dbReference type="EMBL" id="KAK8842489.1"/>
    </source>
</evidence>
<dbReference type="Gene3D" id="3.40.50.720">
    <property type="entry name" value="NAD(P)-binding Rossmann-like Domain"/>
    <property type="match status" value="1"/>
</dbReference>
<proteinExistence type="inferred from homology"/>
<sequence>MGNYQSIKKVRSNNIGSFDESNNPDKIVKPIKIGTLTKSYHKNINSTDIYKQYGNSSYAYAACVAYINSIIRFNITRPPPTFKECYDIACYNRKNTGNPVESLRRLENYFKFGISYQIIKSENLSIKDVLNTSSIVCFTTSQEGWKAVADGELLECPPGKSEGWHSCVVEGYDFDKDCLICKNSWRNEKESPRFLFNPQAATDCYVILVSKTPKNNEMKRNQKEKNDTNKSIQNLRLLSNLNQIAIEDLLGRETIKVNMDEIYKHIKGKRILVTGGGGSIGSELCRQIAEHDPSQLIIFDIYENNAYDIQQELILKHGKKLNLAVIIGSVRDSRRVNMVFETYKPQIVYHAAAHKHVPLMETSPCEAIKNNVIGTYKTAYSALKNGAERFILISTDKAVNPTSIMGASKRLCEMVIQTMDVVSRKNKIDILPNLNNHADLSDERKKASLFEEKLKIECVENKRRTGTQFAAVRFGNVLGSNGSVIPLFIKQIEKGGPVTVTDPEITRYFMTIPEAVSLVLQAGMYAWGGEIFVFDMGEPVKIDTLARNLIRLAGYKPDVDIKIEYIGLRPGEKLYEEKLMIEEGMKKTDNKLIHIGKPIEFDIEYFLVQLEELAKASYKNDPGIVKIVEKLVPTFHPSGDKPIGSILIDP</sequence>
<dbReference type="PANTHER" id="PTHR43318:SF1">
    <property type="entry name" value="POLYSACCHARIDE BIOSYNTHESIS PROTEIN EPSC-RELATED"/>
    <property type="match status" value="1"/>
</dbReference>
<evidence type="ECO:0000313" key="4">
    <source>
        <dbReference type="Proteomes" id="UP001470230"/>
    </source>
</evidence>
<organism evidence="3 4">
    <name type="scientific">Tritrichomonas musculus</name>
    <dbReference type="NCBI Taxonomy" id="1915356"/>
    <lineage>
        <taxon>Eukaryota</taxon>
        <taxon>Metamonada</taxon>
        <taxon>Parabasalia</taxon>
        <taxon>Tritrichomonadida</taxon>
        <taxon>Tritrichomonadidae</taxon>
        <taxon>Tritrichomonas</taxon>
    </lineage>
</organism>
<dbReference type="InterPro" id="IPR051203">
    <property type="entry name" value="Polysaccharide_Synthase-Rel"/>
</dbReference>
<keyword evidence="4" id="KW-1185">Reference proteome</keyword>
<dbReference type="SUPFAM" id="SSF51735">
    <property type="entry name" value="NAD(P)-binding Rossmann-fold domains"/>
    <property type="match status" value="1"/>
</dbReference>
<dbReference type="Pfam" id="PF02719">
    <property type="entry name" value="Polysacc_synt_2"/>
    <property type="match status" value="2"/>
</dbReference>
<name>A0ABR2H8D1_9EUKA</name>
<dbReference type="PANTHER" id="PTHR43318">
    <property type="entry name" value="UDP-N-ACETYLGLUCOSAMINE 4,6-DEHYDRATASE"/>
    <property type="match status" value="1"/>
</dbReference>
<evidence type="ECO:0000256" key="1">
    <source>
        <dbReference type="ARBA" id="ARBA00007430"/>
    </source>
</evidence>
<comment type="caution">
    <text evidence="3">The sequence shown here is derived from an EMBL/GenBank/DDBJ whole genome shotgun (WGS) entry which is preliminary data.</text>
</comment>
<comment type="similarity">
    <text evidence="1">Belongs to the polysaccharide synthase family.</text>
</comment>
<dbReference type="Gene3D" id="3.90.70.10">
    <property type="entry name" value="Cysteine proteinases"/>
    <property type="match status" value="1"/>
</dbReference>
<dbReference type="Proteomes" id="UP001470230">
    <property type="component" value="Unassembled WGS sequence"/>
</dbReference>
<accession>A0ABR2H8D1</accession>
<dbReference type="InterPro" id="IPR003869">
    <property type="entry name" value="Polysac_CapD-like"/>
</dbReference>
<dbReference type="InterPro" id="IPR036291">
    <property type="entry name" value="NAD(P)-bd_dom_sf"/>
</dbReference>
<feature type="domain" description="Polysaccharide biosynthesis protein CapD-like" evidence="2">
    <location>
        <begin position="271"/>
        <end position="427"/>
    </location>
</feature>
<dbReference type="EMBL" id="JAPFFF010000038">
    <property type="protein sequence ID" value="KAK8842489.1"/>
    <property type="molecule type" value="Genomic_DNA"/>
</dbReference>
<gene>
    <name evidence="3" type="ORF">M9Y10_026078</name>
</gene>
<evidence type="ECO:0000259" key="2">
    <source>
        <dbReference type="Pfam" id="PF02719"/>
    </source>
</evidence>
<dbReference type="SUPFAM" id="SSF54001">
    <property type="entry name" value="Cysteine proteinases"/>
    <property type="match status" value="1"/>
</dbReference>
<feature type="domain" description="Polysaccharide biosynthesis protein CapD-like" evidence="2">
    <location>
        <begin position="450"/>
        <end position="594"/>
    </location>
</feature>
<protein>
    <recommendedName>
        <fullName evidence="2">Polysaccharide biosynthesis protein CapD-like domain-containing protein</fullName>
    </recommendedName>
</protein>
<reference evidence="3 4" key="1">
    <citation type="submission" date="2024-04" db="EMBL/GenBank/DDBJ databases">
        <title>Tritrichomonas musculus Genome.</title>
        <authorList>
            <person name="Alves-Ferreira E."/>
            <person name="Grigg M."/>
            <person name="Lorenzi H."/>
            <person name="Galac M."/>
        </authorList>
    </citation>
    <scope>NUCLEOTIDE SEQUENCE [LARGE SCALE GENOMIC DNA]</scope>
    <source>
        <strain evidence="3 4">EAF2021</strain>
    </source>
</reference>
<dbReference type="CDD" id="cd05237">
    <property type="entry name" value="UDP_invert_4-6DH_SDR_e"/>
    <property type="match status" value="1"/>
</dbReference>